<feature type="transmembrane region" description="Helical" evidence="1">
    <location>
        <begin position="36"/>
        <end position="53"/>
    </location>
</feature>
<accession>A0A9D1RNZ2</accession>
<protein>
    <submittedName>
        <fullName evidence="2">Poly-gamma-glutamate biosynthesis protein PgsC/CapC</fullName>
    </submittedName>
</protein>
<dbReference type="InterPro" id="IPR008338">
    <property type="entry name" value="Capsule_biosynth_CapC"/>
</dbReference>
<keyword evidence="1" id="KW-0472">Membrane</keyword>
<feature type="transmembrane region" description="Helical" evidence="1">
    <location>
        <begin position="181"/>
        <end position="199"/>
    </location>
</feature>
<evidence type="ECO:0000313" key="2">
    <source>
        <dbReference type="EMBL" id="HIW90563.1"/>
    </source>
</evidence>
<feature type="transmembrane region" description="Helical" evidence="1">
    <location>
        <begin position="115"/>
        <end position="133"/>
    </location>
</feature>
<dbReference type="EMBL" id="DXGC01000023">
    <property type="protein sequence ID" value="HIW90563.1"/>
    <property type="molecule type" value="Genomic_DNA"/>
</dbReference>
<feature type="transmembrane region" description="Helical" evidence="1">
    <location>
        <begin position="87"/>
        <end position="109"/>
    </location>
</feature>
<feature type="transmembrane region" description="Helical" evidence="1">
    <location>
        <begin position="219"/>
        <end position="247"/>
    </location>
</feature>
<proteinExistence type="predicted"/>
<organism evidence="2 3">
    <name type="scientific">Candidatus Corynebacterium avicola</name>
    <dbReference type="NCBI Taxonomy" id="2838527"/>
    <lineage>
        <taxon>Bacteria</taxon>
        <taxon>Bacillati</taxon>
        <taxon>Actinomycetota</taxon>
        <taxon>Actinomycetes</taxon>
        <taxon>Mycobacteriales</taxon>
        <taxon>Corynebacteriaceae</taxon>
        <taxon>Corynebacterium</taxon>
    </lineage>
</organism>
<keyword evidence="1" id="KW-1133">Transmembrane helix</keyword>
<name>A0A9D1RNZ2_9CORY</name>
<feature type="transmembrane region" description="Helical" evidence="1">
    <location>
        <begin position="140"/>
        <end position="161"/>
    </location>
</feature>
<dbReference type="GO" id="GO:0045227">
    <property type="term" value="P:capsule polysaccharide biosynthetic process"/>
    <property type="evidence" value="ECO:0007669"/>
    <property type="project" value="InterPro"/>
</dbReference>
<evidence type="ECO:0000256" key="1">
    <source>
        <dbReference type="SAM" id="Phobius"/>
    </source>
</evidence>
<sequence length="334" mass="35985">MTYQDIGSYGFLTDYVHLTFLAGIIISYLYFRRKQISIGGSLAVGYLASALYMPQNVMMTVLVSLLGFVIIRFVVLKIFLPRPRQIFAIGLAVGVICGGIWLAVSSWLLDGVPDYGLALIGVIVPGMICNSLIKQGVVKTLVPLAWMVPVTGIVGLGLTVATSNMLPLSMSAQFTDPSIEPLPMLFLMSALSVLFAVLVQEGTVRNWKLRTGGYVTSGVIIAALTNWWYVAVLAVAMLGVYGIYMLYSRRVPLFGKDRFVVLCSLAFTLVTIIEMGVAAIWGVRFGGPQNVVFCVLPAIIANDLVQYGWRRTGAGVGISLAGVAAVGVPVMAWT</sequence>
<keyword evidence="1" id="KW-0812">Transmembrane</keyword>
<reference evidence="2" key="2">
    <citation type="submission" date="2021-04" db="EMBL/GenBank/DDBJ databases">
        <authorList>
            <person name="Gilroy R."/>
        </authorList>
    </citation>
    <scope>NUCLEOTIDE SEQUENCE</scope>
    <source>
        <strain evidence="2">CHK32-1732</strain>
    </source>
</reference>
<feature type="transmembrane region" description="Helical" evidence="1">
    <location>
        <begin position="315"/>
        <end position="333"/>
    </location>
</feature>
<feature type="transmembrane region" description="Helical" evidence="1">
    <location>
        <begin position="6"/>
        <end position="29"/>
    </location>
</feature>
<dbReference type="GO" id="GO:0016020">
    <property type="term" value="C:membrane"/>
    <property type="evidence" value="ECO:0007669"/>
    <property type="project" value="InterPro"/>
</dbReference>
<comment type="caution">
    <text evidence="2">The sequence shown here is derived from an EMBL/GenBank/DDBJ whole genome shotgun (WGS) entry which is preliminary data.</text>
</comment>
<reference evidence="2" key="1">
    <citation type="journal article" date="2021" name="PeerJ">
        <title>Extensive microbial diversity within the chicken gut microbiome revealed by metagenomics and culture.</title>
        <authorList>
            <person name="Gilroy R."/>
            <person name="Ravi A."/>
            <person name="Getino M."/>
            <person name="Pursley I."/>
            <person name="Horton D.L."/>
            <person name="Alikhan N.F."/>
            <person name="Baker D."/>
            <person name="Gharbi K."/>
            <person name="Hall N."/>
            <person name="Watson M."/>
            <person name="Adriaenssens E.M."/>
            <person name="Foster-Nyarko E."/>
            <person name="Jarju S."/>
            <person name="Secka A."/>
            <person name="Antonio M."/>
            <person name="Oren A."/>
            <person name="Chaudhuri R.R."/>
            <person name="La Ragione R."/>
            <person name="Hildebrand F."/>
            <person name="Pallen M.J."/>
        </authorList>
    </citation>
    <scope>NUCLEOTIDE SEQUENCE</scope>
    <source>
        <strain evidence="2">CHK32-1732</strain>
    </source>
</reference>
<dbReference type="Proteomes" id="UP000824190">
    <property type="component" value="Unassembled WGS sequence"/>
</dbReference>
<gene>
    <name evidence="2" type="ORF">H9870_02730</name>
</gene>
<dbReference type="AlphaFoldDB" id="A0A9D1RNZ2"/>
<dbReference type="Pfam" id="PF14102">
    <property type="entry name" value="Caps_synth_CapC"/>
    <property type="match status" value="2"/>
</dbReference>
<feature type="transmembrane region" description="Helical" evidence="1">
    <location>
        <begin position="259"/>
        <end position="283"/>
    </location>
</feature>
<evidence type="ECO:0000313" key="3">
    <source>
        <dbReference type="Proteomes" id="UP000824190"/>
    </source>
</evidence>
<feature type="transmembrane region" description="Helical" evidence="1">
    <location>
        <begin position="59"/>
        <end position="80"/>
    </location>
</feature>